<evidence type="ECO:0000256" key="7">
    <source>
        <dbReference type="HAMAP-Rule" id="MF_02060"/>
    </source>
</evidence>
<keyword evidence="5 7" id="KW-0819">tRNA processing</keyword>
<organism evidence="10 11">
    <name type="scientific">Gilvimarinus xylanilyticus</name>
    <dbReference type="NCBI Taxonomy" id="2944139"/>
    <lineage>
        <taxon>Bacteria</taxon>
        <taxon>Pseudomonadati</taxon>
        <taxon>Pseudomonadota</taxon>
        <taxon>Gammaproteobacteria</taxon>
        <taxon>Cellvibrionales</taxon>
        <taxon>Cellvibrionaceae</taxon>
        <taxon>Gilvimarinus</taxon>
    </lineage>
</organism>
<feature type="domain" description="RNA methyltransferase SpoU/TrmH type C-terminal" evidence="9">
    <location>
        <begin position="164"/>
        <end position="214"/>
    </location>
</feature>
<keyword evidence="2 7" id="KW-0489">Methyltransferase</keyword>
<evidence type="ECO:0000259" key="8">
    <source>
        <dbReference type="Pfam" id="PF00588"/>
    </source>
</evidence>
<feature type="binding site" evidence="7">
    <location>
        <position position="139"/>
    </location>
    <ligand>
        <name>S-adenosyl-L-methionine</name>
        <dbReference type="ChEBI" id="CHEBI:59789"/>
    </ligand>
</feature>
<evidence type="ECO:0000256" key="4">
    <source>
        <dbReference type="ARBA" id="ARBA00022691"/>
    </source>
</evidence>
<evidence type="ECO:0000256" key="2">
    <source>
        <dbReference type="ARBA" id="ARBA00022603"/>
    </source>
</evidence>
<dbReference type="InterPro" id="IPR033671">
    <property type="entry name" value="TrmH"/>
</dbReference>
<dbReference type="PANTHER" id="PTHR43453">
    <property type="entry name" value="RRNA METHYLASE-LIKE"/>
    <property type="match status" value="1"/>
</dbReference>
<keyword evidence="3 7" id="KW-0808">Transferase</keyword>
<dbReference type="PANTHER" id="PTHR43453:SF1">
    <property type="entry name" value="TRNA_RRNA METHYLTRANSFERASE SPOU TYPE DOMAIN-CONTAINING PROTEIN"/>
    <property type="match status" value="1"/>
</dbReference>
<evidence type="ECO:0000256" key="1">
    <source>
        <dbReference type="ARBA" id="ARBA00022555"/>
    </source>
</evidence>
<feature type="domain" description="tRNA/rRNA methyltransferase SpoU type" evidence="8">
    <location>
        <begin position="20"/>
        <end position="158"/>
    </location>
</feature>
<dbReference type="InterPro" id="IPR001537">
    <property type="entry name" value="SpoU_MeTrfase"/>
</dbReference>
<dbReference type="GO" id="GO:0002938">
    <property type="term" value="P:tRNA guanine ribose methylation"/>
    <property type="evidence" value="ECO:0007669"/>
    <property type="project" value="UniProtKB-UniRule"/>
</dbReference>
<dbReference type="CDD" id="cd18092">
    <property type="entry name" value="SpoU-like_TrmH"/>
    <property type="match status" value="1"/>
</dbReference>
<evidence type="ECO:0000313" key="11">
    <source>
        <dbReference type="Proteomes" id="UP001139319"/>
    </source>
</evidence>
<keyword evidence="6 7" id="KW-0694">RNA-binding</keyword>
<evidence type="ECO:0000256" key="5">
    <source>
        <dbReference type="ARBA" id="ARBA00022694"/>
    </source>
</evidence>
<comment type="caution">
    <text evidence="10">The sequence shown here is derived from an EMBL/GenBank/DDBJ whole genome shotgun (WGS) entry which is preliminary data.</text>
</comment>
<comment type="catalytic activity">
    <reaction evidence="7">
        <text>guanosine(18) in tRNA + S-adenosyl-L-methionine = 2'-O-methylguanosine(18) in tRNA + S-adenosyl-L-homocysteine + H(+)</text>
        <dbReference type="Rhea" id="RHEA:20077"/>
        <dbReference type="Rhea" id="RHEA-COMP:10190"/>
        <dbReference type="Rhea" id="RHEA-COMP:10192"/>
        <dbReference type="ChEBI" id="CHEBI:15378"/>
        <dbReference type="ChEBI" id="CHEBI:57856"/>
        <dbReference type="ChEBI" id="CHEBI:59789"/>
        <dbReference type="ChEBI" id="CHEBI:74269"/>
        <dbReference type="ChEBI" id="CHEBI:74445"/>
        <dbReference type="EC" id="2.1.1.34"/>
    </reaction>
</comment>
<dbReference type="Pfam" id="PF12105">
    <property type="entry name" value="SpoU_methylas_C"/>
    <property type="match status" value="1"/>
</dbReference>
<dbReference type="InterPro" id="IPR022724">
    <property type="entry name" value="rRNA_MeTrfase_SpoU_C"/>
</dbReference>
<evidence type="ECO:0000256" key="3">
    <source>
        <dbReference type="ARBA" id="ARBA00022679"/>
    </source>
</evidence>
<dbReference type="SUPFAM" id="SSF75217">
    <property type="entry name" value="alpha/beta knot"/>
    <property type="match status" value="1"/>
</dbReference>
<comment type="caution">
    <text evidence="7">Lacks conserved residue(s) required for the propagation of feature annotation.</text>
</comment>
<keyword evidence="11" id="KW-1185">Reference proteome</keyword>
<proteinExistence type="inferred from homology"/>
<dbReference type="Proteomes" id="UP001139319">
    <property type="component" value="Unassembled WGS sequence"/>
</dbReference>
<keyword evidence="4 7" id="KW-0949">S-adenosyl-L-methionine</keyword>
<dbReference type="AlphaFoldDB" id="A0A9X2I3S0"/>
<comment type="similarity">
    <text evidence="7">Belongs to the class IV-like SAM-binding methyltransferase superfamily. RNA methyltransferase TrmH family.</text>
</comment>
<comment type="function">
    <text evidence="7">Catalyzes the 2'-O methylation of guanosine at position 18 in tRNA.</text>
</comment>
<dbReference type="Gene3D" id="3.40.1280.10">
    <property type="match status" value="1"/>
</dbReference>
<evidence type="ECO:0000259" key="9">
    <source>
        <dbReference type="Pfam" id="PF12105"/>
    </source>
</evidence>
<sequence length="226" mass="26020">MSRERFETFKKALRQRQPDMTVLTDKVHKAQNISAILRTAEAAGIGHIHMVRPERGHLVYHNTAGGIGRFTSQTVHDTIEEGCSALRQQGFTLYAAHWSERAIDYREADFTRPFALIMGAEKRGLSDYAAAEADAHLTIPNMGLVESYNVSVAAAIILQTAMEQRVRAGLYERPLEEDDHYWTTLFEWMHPKMVKYCRKHNLPYPDMDEDGDIIPPRDERYRRPFD</sequence>
<dbReference type="EMBL" id="JAMFTH010000002">
    <property type="protein sequence ID" value="MCP8899466.1"/>
    <property type="molecule type" value="Genomic_DNA"/>
</dbReference>
<keyword evidence="1 7" id="KW-0820">tRNA-binding</keyword>
<reference evidence="10" key="1">
    <citation type="submission" date="2022-05" db="EMBL/GenBank/DDBJ databases">
        <authorList>
            <person name="Sun H.-N."/>
        </authorList>
    </citation>
    <scope>NUCLEOTIDE SEQUENCE</scope>
    <source>
        <strain evidence="10">HB14</strain>
    </source>
</reference>
<evidence type="ECO:0000313" key="10">
    <source>
        <dbReference type="EMBL" id="MCP8899466.1"/>
    </source>
</evidence>
<dbReference type="InterPro" id="IPR029028">
    <property type="entry name" value="Alpha/beta_knot_MTases"/>
</dbReference>
<accession>A0A9X2I3S0</accession>
<name>A0A9X2I3S0_9GAMM</name>
<dbReference type="EC" id="2.1.1.34" evidence="7"/>
<dbReference type="GO" id="GO:0000049">
    <property type="term" value="F:tRNA binding"/>
    <property type="evidence" value="ECO:0007669"/>
    <property type="project" value="UniProtKB-UniRule"/>
</dbReference>
<protein>
    <recommendedName>
        <fullName evidence="7">tRNA (guanosine(18)-2'-O)-methyltransferase</fullName>
        <ecNumber evidence="7">2.1.1.34</ecNumber>
    </recommendedName>
    <alternativeName>
        <fullName evidence="7">tRNA [Gm18] methyltransferase</fullName>
    </alternativeName>
</protein>
<dbReference type="Pfam" id="PF00588">
    <property type="entry name" value="SpoU_methylase"/>
    <property type="match status" value="1"/>
</dbReference>
<evidence type="ECO:0000256" key="6">
    <source>
        <dbReference type="ARBA" id="ARBA00022884"/>
    </source>
</evidence>
<reference evidence="10" key="2">
    <citation type="submission" date="2023-01" db="EMBL/GenBank/DDBJ databases">
        <title>Gilvimarinus xylanilyticus HB14 isolated from Caulerpa lentillifera aquaculture base in Hainan, China.</title>
        <authorList>
            <person name="Zhang Y.-J."/>
        </authorList>
    </citation>
    <scope>NUCLEOTIDE SEQUENCE</scope>
    <source>
        <strain evidence="10">HB14</strain>
    </source>
</reference>
<dbReference type="HAMAP" id="MF_02060">
    <property type="entry name" value="tRNA_methyltr_TrmH"/>
    <property type="match status" value="1"/>
</dbReference>
<gene>
    <name evidence="7" type="primary">trmH</name>
    <name evidence="10" type="ORF">M6D89_09170</name>
</gene>
<dbReference type="RefSeq" id="WP_253967764.1">
    <property type="nucleotide sequence ID" value="NZ_JAMFTH010000002.1"/>
</dbReference>
<dbReference type="InterPro" id="IPR029026">
    <property type="entry name" value="tRNA_m1G_MTases_N"/>
</dbReference>
<dbReference type="GO" id="GO:0141100">
    <property type="term" value="F:tRNA (guanine(18)-2'-O)-methyltransferase activity"/>
    <property type="evidence" value="ECO:0007669"/>
    <property type="project" value="UniProtKB-UniRule"/>
</dbReference>